<dbReference type="EMBL" id="WNJO01000003">
    <property type="protein sequence ID" value="MTV81771.1"/>
    <property type="molecule type" value="Genomic_DNA"/>
</dbReference>
<organism evidence="1 2">
    <name type="scientific">Secundilactobacillus folii</name>
    <dbReference type="NCBI Taxonomy" id="2678357"/>
    <lineage>
        <taxon>Bacteria</taxon>
        <taxon>Bacillati</taxon>
        <taxon>Bacillota</taxon>
        <taxon>Bacilli</taxon>
        <taxon>Lactobacillales</taxon>
        <taxon>Lactobacillaceae</taxon>
        <taxon>Secundilactobacillus</taxon>
    </lineage>
</organism>
<dbReference type="Proteomes" id="UP000466388">
    <property type="component" value="Unassembled WGS sequence"/>
</dbReference>
<keyword evidence="2" id="KW-1185">Reference proteome</keyword>
<comment type="caution">
    <text evidence="1">The sequence shown here is derived from an EMBL/GenBank/DDBJ whole genome shotgun (WGS) entry which is preliminary data.</text>
</comment>
<gene>
    <name evidence="1" type="ORF">GM612_03760</name>
</gene>
<evidence type="ECO:0000313" key="1">
    <source>
        <dbReference type="EMBL" id="MTV81771.1"/>
    </source>
</evidence>
<accession>A0A7X2XWV0</accession>
<dbReference type="RefSeq" id="WP_155431051.1">
    <property type="nucleotide sequence ID" value="NZ_WNJO01000003.1"/>
</dbReference>
<dbReference type="AlphaFoldDB" id="A0A7X2XWV0"/>
<reference evidence="1 2" key="1">
    <citation type="submission" date="2019-11" db="EMBL/GenBank/DDBJ databases">
        <title>Lactobacillus sp. nov. CRM56-3, isolated from fermented tea leaves.</title>
        <authorList>
            <person name="Phuengjayaem S."/>
            <person name="Tanasupawat S."/>
        </authorList>
    </citation>
    <scope>NUCLEOTIDE SEQUENCE [LARGE SCALE GENOMIC DNA]</scope>
    <source>
        <strain evidence="1 2">CRM56-3</strain>
    </source>
</reference>
<evidence type="ECO:0000313" key="2">
    <source>
        <dbReference type="Proteomes" id="UP000466388"/>
    </source>
</evidence>
<sequence>MKKKRLWLTSGAIAGLLLVTLAGGRLVSVHGDSTPTASALSVPTKVKTSAQTATVDKLSGTVKNAKVTYRQAGQTGNTATFNKTTSSTDAKAAAKIGAQDHSGETVKLKDGTQAKEQGVMGHIYVTWKKGNWSVTTVTDTTQTLRTAPTTLASQVDNQLKQQQITNQKVDKGAVTVYSTAQEVPANQITWQNNKQVSSVKTQQANTAYAIAKSVLN</sequence>
<protein>
    <submittedName>
        <fullName evidence="1">Uncharacterized protein</fullName>
    </submittedName>
</protein>
<proteinExistence type="predicted"/>
<name>A0A7X2XWV0_9LACO</name>